<comment type="caution">
    <text evidence="3">The sequence shown here is derived from an EMBL/GenBank/DDBJ whole genome shotgun (WGS) entry which is preliminary data.</text>
</comment>
<dbReference type="PROSITE" id="PS51186">
    <property type="entry name" value="GNAT"/>
    <property type="match status" value="1"/>
</dbReference>
<dbReference type="Gene3D" id="3.40.630.30">
    <property type="match status" value="1"/>
</dbReference>
<evidence type="ECO:0000259" key="2">
    <source>
        <dbReference type="PROSITE" id="PS51729"/>
    </source>
</evidence>
<protein>
    <submittedName>
        <fullName evidence="3">Uncharacterized protein</fullName>
    </submittedName>
</protein>
<dbReference type="EMBL" id="VFPH01000001">
    <property type="protein sequence ID" value="TQM44496.1"/>
    <property type="molecule type" value="Genomic_DNA"/>
</dbReference>
<evidence type="ECO:0000259" key="1">
    <source>
        <dbReference type="PROSITE" id="PS51186"/>
    </source>
</evidence>
<dbReference type="Pfam" id="PF14542">
    <property type="entry name" value="Acetyltransf_CG"/>
    <property type="match status" value="1"/>
</dbReference>
<dbReference type="InterPro" id="IPR031165">
    <property type="entry name" value="GNAT_YJDJ"/>
</dbReference>
<dbReference type="InterPro" id="IPR045057">
    <property type="entry name" value="Gcn5-rel_NAT"/>
</dbReference>
<dbReference type="RefSeq" id="WP_211361831.1">
    <property type="nucleotide sequence ID" value="NZ_VFPH01000001.1"/>
</dbReference>
<reference evidence="3 4" key="1">
    <citation type="submission" date="2019-06" db="EMBL/GenBank/DDBJ databases">
        <title>Sequencing the genomes of 1000 actinobacteria strains.</title>
        <authorList>
            <person name="Klenk H.-P."/>
        </authorList>
    </citation>
    <scope>NUCLEOTIDE SEQUENCE [LARGE SCALE GENOMIC DNA]</scope>
    <source>
        <strain evidence="3 4">DSM 45511</strain>
    </source>
</reference>
<dbReference type="InterPro" id="IPR000182">
    <property type="entry name" value="GNAT_dom"/>
</dbReference>
<gene>
    <name evidence="3" type="ORF">FB388_1863</name>
</gene>
<proteinExistence type="predicted"/>
<dbReference type="AlphaFoldDB" id="A0A543GEM4"/>
<dbReference type="InterPro" id="IPR016181">
    <property type="entry name" value="Acyl_CoA_acyltransferase"/>
</dbReference>
<sequence length="91" mass="9969">MDVTNAPEHRRYEARIDGELAGVAEYRASDRIVTFVHTEVMSAFEGKGVGSALVRGALDDVRAQGKKVRAVCPFVKGYVEKHSDEYGDLVA</sequence>
<evidence type="ECO:0000313" key="4">
    <source>
        <dbReference type="Proteomes" id="UP000319818"/>
    </source>
</evidence>
<feature type="domain" description="N-acetyltransferase" evidence="2">
    <location>
        <begin position="4"/>
        <end position="91"/>
    </location>
</feature>
<dbReference type="PANTHER" id="PTHR31435:SF10">
    <property type="entry name" value="BSR4717 PROTEIN"/>
    <property type="match status" value="1"/>
</dbReference>
<keyword evidence="4" id="KW-1185">Reference proteome</keyword>
<dbReference type="SUPFAM" id="SSF55729">
    <property type="entry name" value="Acyl-CoA N-acyltransferases (Nat)"/>
    <property type="match status" value="1"/>
</dbReference>
<dbReference type="CDD" id="cd04301">
    <property type="entry name" value="NAT_SF"/>
    <property type="match status" value="1"/>
</dbReference>
<feature type="domain" description="N-acetyltransferase" evidence="1">
    <location>
        <begin position="1"/>
        <end position="91"/>
    </location>
</feature>
<dbReference type="GO" id="GO:0016747">
    <property type="term" value="F:acyltransferase activity, transferring groups other than amino-acyl groups"/>
    <property type="evidence" value="ECO:0007669"/>
    <property type="project" value="InterPro"/>
</dbReference>
<name>A0A543GEM4_9PSEU</name>
<organism evidence="3 4">
    <name type="scientific">Pseudonocardia cypriaca</name>
    <dbReference type="NCBI Taxonomy" id="882449"/>
    <lineage>
        <taxon>Bacteria</taxon>
        <taxon>Bacillati</taxon>
        <taxon>Actinomycetota</taxon>
        <taxon>Actinomycetes</taxon>
        <taxon>Pseudonocardiales</taxon>
        <taxon>Pseudonocardiaceae</taxon>
        <taxon>Pseudonocardia</taxon>
    </lineage>
</organism>
<dbReference type="PANTHER" id="PTHR31435">
    <property type="entry name" value="PROTEIN NATD1"/>
    <property type="match status" value="1"/>
</dbReference>
<dbReference type="Proteomes" id="UP000319818">
    <property type="component" value="Unassembled WGS sequence"/>
</dbReference>
<dbReference type="PROSITE" id="PS51729">
    <property type="entry name" value="GNAT_YJDJ"/>
    <property type="match status" value="1"/>
</dbReference>
<accession>A0A543GEM4</accession>
<evidence type="ECO:0000313" key="3">
    <source>
        <dbReference type="EMBL" id="TQM44496.1"/>
    </source>
</evidence>